<keyword evidence="7 9" id="KW-0472">Membrane</keyword>
<name>A0A5D0RMV4_9RHOB</name>
<evidence type="ECO:0000256" key="7">
    <source>
        <dbReference type="ARBA" id="ARBA00023136"/>
    </source>
</evidence>
<evidence type="ECO:0000256" key="8">
    <source>
        <dbReference type="ARBA" id="ARBA00038436"/>
    </source>
</evidence>
<sequence length="172" mass="18996">MHKGRGGAREVKRIVDRLHRVTLGVALALFAAMFAVQVVIVLMRYVMGVGFLEFQDVVTYSFSSLVVLSVPLAMHLDRHVRVDVLRAKFAPGRNRRIDRIGHLIFTLPVFGLMLWNAAPLVSASWKIREGSMETGGLGGLFVVKSTVIVMCVLVLIIALADLADREGPRDDD</sequence>
<dbReference type="InterPro" id="IPR007387">
    <property type="entry name" value="TRAP_DctQ"/>
</dbReference>
<evidence type="ECO:0000256" key="5">
    <source>
        <dbReference type="ARBA" id="ARBA00022692"/>
    </source>
</evidence>
<evidence type="ECO:0000313" key="11">
    <source>
        <dbReference type="EMBL" id="TYB82165.1"/>
    </source>
</evidence>
<dbReference type="InterPro" id="IPR055348">
    <property type="entry name" value="DctQ"/>
</dbReference>
<dbReference type="Proteomes" id="UP000322080">
    <property type="component" value="Unassembled WGS sequence"/>
</dbReference>
<dbReference type="GO" id="GO:0005886">
    <property type="term" value="C:plasma membrane"/>
    <property type="evidence" value="ECO:0007669"/>
    <property type="project" value="UniProtKB-SubCell"/>
</dbReference>
<feature type="domain" description="Tripartite ATP-independent periplasmic transporters DctQ component" evidence="10">
    <location>
        <begin position="33"/>
        <end position="164"/>
    </location>
</feature>
<evidence type="ECO:0000256" key="2">
    <source>
        <dbReference type="ARBA" id="ARBA00022448"/>
    </source>
</evidence>
<feature type="transmembrane region" description="Helical" evidence="9">
    <location>
        <begin position="57"/>
        <end position="76"/>
    </location>
</feature>
<dbReference type="GO" id="GO:0022857">
    <property type="term" value="F:transmembrane transporter activity"/>
    <property type="evidence" value="ECO:0007669"/>
    <property type="project" value="UniProtKB-UniRule"/>
</dbReference>
<feature type="transmembrane region" description="Helical" evidence="9">
    <location>
        <begin position="138"/>
        <end position="160"/>
    </location>
</feature>
<keyword evidence="6 9" id="KW-1133">Transmembrane helix</keyword>
<comment type="caution">
    <text evidence="11">The sequence shown here is derived from an EMBL/GenBank/DDBJ whole genome shotgun (WGS) entry which is preliminary data.</text>
</comment>
<dbReference type="PANTHER" id="PTHR35011:SF4">
    <property type="entry name" value="SLL1102 PROTEIN"/>
    <property type="match status" value="1"/>
</dbReference>
<dbReference type="Pfam" id="PF04290">
    <property type="entry name" value="DctQ"/>
    <property type="match status" value="1"/>
</dbReference>
<evidence type="ECO:0000313" key="12">
    <source>
        <dbReference type="Proteomes" id="UP000322080"/>
    </source>
</evidence>
<accession>A0A5D0RMV4</accession>
<keyword evidence="5 9" id="KW-0812">Transmembrane</keyword>
<keyword evidence="2 9" id="KW-0813">Transport</keyword>
<protein>
    <recommendedName>
        <fullName evidence="9">TRAP transporter small permease protein</fullName>
    </recommendedName>
</protein>
<gene>
    <name evidence="11" type="ORF">FVF75_05390</name>
</gene>
<dbReference type="AlphaFoldDB" id="A0A5D0RMV4"/>
<feature type="transmembrane region" description="Helical" evidence="9">
    <location>
        <begin position="21"/>
        <end position="45"/>
    </location>
</feature>
<dbReference type="PANTHER" id="PTHR35011">
    <property type="entry name" value="2,3-DIKETO-L-GULONATE TRAP TRANSPORTER SMALL PERMEASE PROTEIN YIAM"/>
    <property type="match status" value="1"/>
</dbReference>
<organism evidence="11 12">
    <name type="scientific">Maritimibacter fusiformis</name>
    <dbReference type="NCBI Taxonomy" id="2603819"/>
    <lineage>
        <taxon>Bacteria</taxon>
        <taxon>Pseudomonadati</taxon>
        <taxon>Pseudomonadota</taxon>
        <taxon>Alphaproteobacteria</taxon>
        <taxon>Rhodobacterales</taxon>
        <taxon>Roseobacteraceae</taxon>
        <taxon>Maritimibacter</taxon>
    </lineage>
</organism>
<evidence type="ECO:0000259" key="10">
    <source>
        <dbReference type="Pfam" id="PF04290"/>
    </source>
</evidence>
<evidence type="ECO:0000256" key="1">
    <source>
        <dbReference type="ARBA" id="ARBA00004429"/>
    </source>
</evidence>
<comment type="subunit">
    <text evidence="9">The complex comprises the extracytoplasmic solute receptor protein and the two transmembrane proteins.</text>
</comment>
<evidence type="ECO:0000256" key="3">
    <source>
        <dbReference type="ARBA" id="ARBA00022475"/>
    </source>
</evidence>
<comment type="function">
    <text evidence="9">Part of the tripartite ATP-independent periplasmic (TRAP) transport system.</text>
</comment>
<evidence type="ECO:0000256" key="4">
    <source>
        <dbReference type="ARBA" id="ARBA00022519"/>
    </source>
</evidence>
<proteinExistence type="inferred from homology"/>
<keyword evidence="3" id="KW-1003">Cell membrane</keyword>
<feature type="transmembrane region" description="Helical" evidence="9">
    <location>
        <begin position="97"/>
        <end position="118"/>
    </location>
</feature>
<comment type="subcellular location">
    <subcellularLocation>
        <location evidence="1 9">Cell inner membrane</location>
        <topology evidence="1 9">Multi-pass membrane protein</topology>
    </subcellularLocation>
</comment>
<evidence type="ECO:0000256" key="6">
    <source>
        <dbReference type="ARBA" id="ARBA00022989"/>
    </source>
</evidence>
<comment type="similarity">
    <text evidence="8 9">Belongs to the TRAP transporter small permease family.</text>
</comment>
<dbReference type="EMBL" id="VSIY01000004">
    <property type="protein sequence ID" value="TYB82165.1"/>
    <property type="molecule type" value="Genomic_DNA"/>
</dbReference>
<keyword evidence="12" id="KW-1185">Reference proteome</keyword>
<evidence type="ECO:0000256" key="9">
    <source>
        <dbReference type="RuleBase" id="RU369079"/>
    </source>
</evidence>
<keyword evidence="4 9" id="KW-0997">Cell inner membrane</keyword>
<reference evidence="11 12" key="1">
    <citation type="submission" date="2019-08" db="EMBL/GenBank/DDBJ databases">
        <title>Identification of a novel species of the genus Boseongicola.</title>
        <authorList>
            <person name="Zhang X.-Q."/>
        </authorList>
    </citation>
    <scope>NUCLEOTIDE SEQUENCE [LARGE SCALE GENOMIC DNA]</scope>
    <source>
        <strain evidence="11 12">HY14</strain>
    </source>
</reference>